<keyword evidence="3" id="KW-1185">Reference proteome</keyword>
<accession>A0A8T1WF97</accession>
<dbReference type="Proteomes" id="UP000694044">
    <property type="component" value="Unassembled WGS sequence"/>
</dbReference>
<evidence type="ECO:0000256" key="1">
    <source>
        <dbReference type="SAM" id="MobiDB-lite"/>
    </source>
</evidence>
<name>A0A8T1WF97_9STRA</name>
<organism evidence="2 3">
    <name type="scientific">Phytophthora pseudosyringae</name>
    <dbReference type="NCBI Taxonomy" id="221518"/>
    <lineage>
        <taxon>Eukaryota</taxon>
        <taxon>Sar</taxon>
        <taxon>Stramenopiles</taxon>
        <taxon>Oomycota</taxon>
        <taxon>Peronosporomycetes</taxon>
        <taxon>Peronosporales</taxon>
        <taxon>Peronosporaceae</taxon>
        <taxon>Phytophthora</taxon>
    </lineage>
</organism>
<proteinExistence type="predicted"/>
<evidence type="ECO:0000313" key="3">
    <source>
        <dbReference type="Proteomes" id="UP000694044"/>
    </source>
</evidence>
<reference evidence="2" key="1">
    <citation type="submission" date="2021-02" db="EMBL/GenBank/DDBJ databases">
        <authorList>
            <person name="Palmer J.M."/>
        </authorList>
    </citation>
    <scope>NUCLEOTIDE SEQUENCE</scope>
    <source>
        <strain evidence="2">SCRP734</strain>
    </source>
</reference>
<feature type="compositionally biased region" description="Basic and acidic residues" evidence="1">
    <location>
        <begin position="67"/>
        <end position="90"/>
    </location>
</feature>
<dbReference type="AlphaFoldDB" id="A0A8T1WF97"/>
<protein>
    <submittedName>
        <fullName evidence="2">Uncharacterized protein</fullName>
    </submittedName>
</protein>
<comment type="caution">
    <text evidence="2">The sequence shown here is derived from an EMBL/GenBank/DDBJ whole genome shotgun (WGS) entry which is preliminary data.</text>
</comment>
<dbReference type="EMBL" id="JAGDFM010000011">
    <property type="protein sequence ID" value="KAG7392427.1"/>
    <property type="molecule type" value="Genomic_DNA"/>
</dbReference>
<feature type="region of interest" description="Disordered" evidence="1">
    <location>
        <begin position="52"/>
        <end position="101"/>
    </location>
</feature>
<feature type="region of interest" description="Disordered" evidence="1">
    <location>
        <begin position="1"/>
        <end position="21"/>
    </location>
</feature>
<sequence length="101" mass="10869">MLDKDGANIGEVGGDGVGADVKHEGIVDGTGLEAVDDTGLDGAEEVPSMVEGAVLNPPQRFWSDNGHQSDRNNHERYGTTEHGEKWDWGHPEPATTRYQAL</sequence>
<gene>
    <name evidence="2" type="ORF">PHYPSEUDO_000835</name>
</gene>
<evidence type="ECO:0000313" key="2">
    <source>
        <dbReference type="EMBL" id="KAG7392427.1"/>
    </source>
</evidence>